<evidence type="ECO:0000259" key="11">
    <source>
        <dbReference type="Pfam" id="PF00535"/>
    </source>
</evidence>
<comment type="subcellular location">
    <subcellularLocation>
        <location evidence="1">Cell membrane</location>
    </subcellularLocation>
</comment>
<comment type="similarity">
    <text evidence="8">Belongs to the glycosyltransferase 2 family. CrtQ subfamily.</text>
</comment>
<name>A0A1C5IN79_9ACTN</name>
<evidence type="ECO:0000256" key="3">
    <source>
        <dbReference type="ARBA" id="ARBA00022676"/>
    </source>
</evidence>
<sequence length="310" mass="32355">MTSVVIAAYNEEAVIGRCLDALLADAPPDPLDITVVANGCTDATAAVARERAGVRVLDLPGAGKAAALNAGDATAVGFPRVYLDADVVLSPGALRAFGAALDRPVDGRGGDPPLAVVPGRSLDLTGRPTPVRAYYAINSRLPAFRHSLFGRGAIALSAAGRARFDTFPAMTADDLFLDGLFAPYEKRELDGVLARLATPRRTGDLVRRLVRVRAGNAELRAAAARGAVATVAVRRTARSSWLRDVVLPRPWLAPAAACYVGITLVAALRARRELRAGGGGWGRDGSSREPALADAESDGQPPSGLVKHSR</sequence>
<evidence type="ECO:0000256" key="4">
    <source>
        <dbReference type="ARBA" id="ARBA00022679"/>
    </source>
</evidence>
<comment type="pathway">
    <text evidence="7">Carotenoid biosynthesis; staphyloxanthin biosynthesis; staphyloxanthin from farnesyl diphosphate: step 4/5.</text>
</comment>
<dbReference type="RefSeq" id="WP_088994736.1">
    <property type="nucleotide sequence ID" value="NZ_LT607750.1"/>
</dbReference>
<dbReference type="GO" id="GO:0016757">
    <property type="term" value="F:glycosyltransferase activity"/>
    <property type="evidence" value="ECO:0007669"/>
    <property type="project" value="UniProtKB-KW"/>
</dbReference>
<keyword evidence="5" id="KW-0472">Membrane</keyword>
<evidence type="ECO:0000256" key="1">
    <source>
        <dbReference type="ARBA" id="ARBA00004236"/>
    </source>
</evidence>
<keyword evidence="3" id="KW-0328">Glycosyltransferase</keyword>
<evidence type="ECO:0000313" key="12">
    <source>
        <dbReference type="EMBL" id="SCG59266.1"/>
    </source>
</evidence>
<feature type="domain" description="Glycosyltransferase 2-like" evidence="11">
    <location>
        <begin position="3"/>
        <end position="106"/>
    </location>
</feature>
<accession>A0A1C5IN79</accession>
<comment type="function">
    <text evidence="6">Catalyzes the glycosylation of 4,4'-diaponeurosporenoate, i.e. the esterification of glucose at the C1'' position with the carboxyl group of 4,4'-diaponeurosporenic acid, to form glycosyl-4,4'-diaponeurosporenoate. This is a step in the biosynthesis of staphyloxanthin, an orange pigment present in most staphylococci strains.</text>
</comment>
<evidence type="ECO:0000256" key="9">
    <source>
        <dbReference type="ARBA" id="ARBA00040345"/>
    </source>
</evidence>
<keyword evidence="13" id="KW-1185">Reference proteome</keyword>
<proteinExistence type="inferred from homology"/>
<dbReference type="InterPro" id="IPR001173">
    <property type="entry name" value="Glyco_trans_2-like"/>
</dbReference>
<dbReference type="Gene3D" id="3.90.550.10">
    <property type="entry name" value="Spore Coat Polysaccharide Biosynthesis Protein SpsA, Chain A"/>
    <property type="match status" value="1"/>
</dbReference>
<evidence type="ECO:0000256" key="6">
    <source>
        <dbReference type="ARBA" id="ARBA00037281"/>
    </source>
</evidence>
<evidence type="ECO:0000256" key="7">
    <source>
        <dbReference type="ARBA" id="ARBA00037904"/>
    </source>
</evidence>
<dbReference type="Pfam" id="PF00535">
    <property type="entry name" value="Glycos_transf_2"/>
    <property type="match status" value="1"/>
</dbReference>
<evidence type="ECO:0000256" key="2">
    <source>
        <dbReference type="ARBA" id="ARBA00022475"/>
    </source>
</evidence>
<dbReference type="AlphaFoldDB" id="A0A1C5IN79"/>
<evidence type="ECO:0000256" key="10">
    <source>
        <dbReference type="SAM" id="MobiDB-lite"/>
    </source>
</evidence>
<evidence type="ECO:0000256" key="5">
    <source>
        <dbReference type="ARBA" id="ARBA00023136"/>
    </source>
</evidence>
<gene>
    <name evidence="12" type="ORF">GA0070609_3528</name>
</gene>
<dbReference type="Proteomes" id="UP000198217">
    <property type="component" value="Chromosome I"/>
</dbReference>
<dbReference type="InterPro" id="IPR029044">
    <property type="entry name" value="Nucleotide-diphossugar_trans"/>
</dbReference>
<protein>
    <recommendedName>
        <fullName evidence="9">4,4'-diaponeurosporenoate glycosyltransferase</fullName>
    </recommendedName>
</protein>
<dbReference type="PANTHER" id="PTHR43646">
    <property type="entry name" value="GLYCOSYLTRANSFERASE"/>
    <property type="match status" value="1"/>
</dbReference>
<organism evidence="12 13">
    <name type="scientific">Micromonospora echinaurantiaca</name>
    <dbReference type="NCBI Taxonomy" id="47857"/>
    <lineage>
        <taxon>Bacteria</taxon>
        <taxon>Bacillati</taxon>
        <taxon>Actinomycetota</taxon>
        <taxon>Actinomycetes</taxon>
        <taxon>Micromonosporales</taxon>
        <taxon>Micromonosporaceae</taxon>
        <taxon>Micromonospora</taxon>
    </lineage>
</organism>
<keyword evidence="2" id="KW-1003">Cell membrane</keyword>
<dbReference type="PANTHER" id="PTHR43646:SF2">
    <property type="entry name" value="GLYCOSYLTRANSFERASE 2-LIKE DOMAIN-CONTAINING PROTEIN"/>
    <property type="match status" value="1"/>
</dbReference>
<dbReference type="EMBL" id="LT607750">
    <property type="protein sequence ID" value="SCG59266.1"/>
    <property type="molecule type" value="Genomic_DNA"/>
</dbReference>
<dbReference type="GO" id="GO:0005886">
    <property type="term" value="C:plasma membrane"/>
    <property type="evidence" value="ECO:0007669"/>
    <property type="project" value="UniProtKB-SubCell"/>
</dbReference>
<evidence type="ECO:0000256" key="8">
    <source>
        <dbReference type="ARBA" id="ARBA00038120"/>
    </source>
</evidence>
<reference evidence="12 13" key="1">
    <citation type="submission" date="2016-06" db="EMBL/GenBank/DDBJ databases">
        <authorList>
            <person name="Kjaerup R.B."/>
            <person name="Dalgaard T.S."/>
            <person name="Juul-Madsen H.R."/>
        </authorList>
    </citation>
    <scope>NUCLEOTIDE SEQUENCE [LARGE SCALE GENOMIC DNA]</scope>
    <source>
        <strain evidence="12 13">DSM 43904</strain>
    </source>
</reference>
<evidence type="ECO:0000313" key="13">
    <source>
        <dbReference type="Proteomes" id="UP000198217"/>
    </source>
</evidence>
<dbReference type="SUPFAM" id="SSF53448">
    <property type="entry name" value="Nucleotide-diphospho-sugar transferases"/>
    <property type="match status" value="1"/>
</dbReference>
<keyword evidence="4 12" id="KW-0808">Transferase</keyword>
<feature type="region of interest" description="Disordered" evidence="10">
    <location>
        <begin position="277"/>
        <end position="310"/>
    </location>
</feature>